<keyword evidence="2" id="KW-1185">Reference proteome</keyword>
<dbReference type="STRING" id="1291743.LOSG293_390080"/>
<dbReference type="Proteomes" id="UP000028700">
    <property type="component" value="Unassembled WGS sequence"/>
</dbReference>
<gene>
    <name evidence="1" type="ORF">LOSG293_390080</name>
</gene>
<dbReference type="RefSeq" id="WP_034529370.1">
    <property type="nucleotide sequence ID" value="NZ_BBAZ01000037.1"/>
</dbReference>
<dbReference type="AlphaFoldDB" id="A0A081BKL2"/>
<sequence>MRLTDFQLMARDLDPELLLCLSIDKSIRPITAIELDDEQFKLIATSGVPMHLAEFISKTTTLPQTATLFAQKETLERVYGFKQDGNQLIID</sequence>
<comment type="caution">
    <text evidence="1">The sequence shown here is derived from an EMBL/GenBank/DDBJ whole genome shotgun (WGS) entry which is preliminary data.</text>
</comment>
<organism evidence="1 2">
    <name type="scientific">Secundilactobacillus oryzae JCM 18671</name>
    <dbReference type="NCBI Taxonomy" id="1291743"/>
    <lineage>
        <taxon>Bacteria</taxon>
        <taxon>Bacillati</taxon>
        <taxon>Bacillota</taxon>
        <taxon>Bacilli</taxon>
        <taxon>Lactobacillales</taxon>
        <taxon>Lactobacillaceae</taxon>
        <taxon>Secundilactobacillus</taxon>
    </lineage>
</organism>
<evidence type="ECO:0000313" key="1">
    <source>
        <dbReference type="EMBL" id="GAK48580.1"/>
    </source>
</evidence>
<reference evidence="1" key="1">
    <citation type="journal article" date="2014" name="Genome Announc.">
        <title>Draft Genome Sequence of Lactobacillus oryzae Strain SG293T.</title>
        <authorList>
            <person name="Tanizawa Y."/>
            <person name="Fujisawa T."/>
            <person name="Mochizuki T."/>
            <person name="Kaminuma E."/>
            <person name="Nakamura Y."/>
            <person name="Tohno M."/>
        </authorList>
    </citation>
    <scope>NUCLEOTIDE SEQUENCE [LARGE SCALE GENOMIC DNA]</scope>
    <source>
        <strain evidence="1">SG293</strain>
    </source>
</reference>
<proteinExistence type="predicted"/>
<dbReference type="EMBL" id="BBJM01000039">
    <property type="protein sequence ID" value="GAK48580.1"/>
    <property type="molecule type" value="Genomic_DNA"/>
</dbReference>
<name>A0A081BKL2_9LACO</name>
<protein>
    <submittedName>
        <fullName evidence="1">Uncharacterized protein</fullName>
    </submittedName>
</protein>
<dbReference type="OrthoDB" id="2299964at2"/>
<accession>A0A081BKL2</accession>
<evidence type="ECO:0000313" key="2">
    <source>
        <dbReference type="Proteomes" id="UP000028700"/>
    </source>
</evidence>